<gene>
    <name evidence="10" type="ORF">GCM10009755_27410</name>
</gene>
<dbReference type="NCBIfam" id="TIGR01297">
    <property type="entry name" value="CDF"/>
    <property type="match status" value="1"/>
</dbReference>
<comment type="subcellular location">
    <subcellularLocation>
        <location evidence="1">Membrane</location>
        <topology evidence="1">Multi-pass membrane protein</topology>
    </subcellularLocation>
</comment>
<keyword evidence="3" id="KW-0813">Transport</keyword>
<evidence type="ECO:0000256" key="2">
    <source>
        <dbReference type="ARBA" id="ARBA00008114"/>
    </source>
</evidence>
<evidence type="ECO:0000313" key="10">
    <source>
        <dbReference type="EMBL" id="GAA2014215.1"/>
    </source>
</evidence>
<organism evidence="10 11">
    <name type="scientific">Brevibacterium samyangense</name>
    <dbReference type="NCBI Taxonomy" id="366888"/>
    <lineage>
        <taxon>Bacteria</taxon>
        <taxon>Bacillati</taxon>
        <taxon>Actinomycetota</taxon>
        <taxon>Actinomycetes</taxon>
        <taxon>Micrococcales</taxon>
        <taxon>Brevibacteriaceae</taxon>
        <taxon>Brevibacterium</taxon>
    </lineage>
</organism>
<dbReference type="RefSeq" id="WP_344310609.1">
    <property type="nucleotide sequence ID" value="NZ_BAAANO010000034.1"/>
</dbReference>
<reference evidence="10 11" key="1">
    <citation type="journal article" date="2019" name="Int. J. Syst. Evol. Microbiol.">
        <title>The Global Catalogue of Microorganisms (GCM) 10K type strain sequencing project: providing services to taxonomists for standard genome sequencing and annotation.</title>
        <authorList>
            <consortium name="The Broad Institute Genomics Platform"/>
            <consortium name="The Broad Institute Genome Sequencing Center for Infectious Disease"/>
            <person name="Wu L."/>
            <person name="Ma J."/>
        </authorList>
    </citation>
    <scope>NUCLEOTIDE SEQUENCE [LARGE SCALE GENOMIC DNA]</scope>
    <source>
        <strain evidence="10 11">JCM 14546</strain>
    </source>
</reference>
<feature type="compositionally biased region" description="Gly residues" evidence="7">
    <location>
        <begin position="17"/>
        <end position="34"/>
    </location>
</feature>
<comment type="caution">
    <text evidence="10">The sequence shown here is derived from an EMBL/GenBank/DDBJ whole genome shotgun (WGS) entry which is preliminary data.</text>
</comment>
<feature type="domain" description="Cation efflux protein transmembrane" evidence="9">
    <location>
        <begin position="63"/>
        <end position="259"/>
    </location>
</feature>
<evidence type="ECO:0000256" key="1">
    <source>
        <dbReference type="ARBA" id="ARBA00004141"/>
    </source>
</evidence>
<feature type="region of interest" description="Disordered" evidence="7">
    <location>
        <begin position="1"/>
        <end position="41"/>
    </location>
</feature>
<dbReference type="InterPro" id="IPR050291">
    <property type="entry name" value="CDF_Transporter"/>
</dbReference>
<evidence type="ECO:0000259" key="9">
    <source>
        <dbReference type="Pfam" id="PF01545"/>
    </source>
</evidence>
<dbReference type="Proteomes" id="UP001500755">
    <property type="component" value="Unassembled WGS sequence"/>
</dbReference>
<feature type="transmembrane region" description="Helical" evidence="8">
    <location>
        <begin position="88"/>
        <end position="104"/>
    </location>
</feature>
<keyword evidence="4 8" id="KW-0812">Transmembrane</keyword>
<name>A0ABN2TNM4_9MICO</name>
<evidence type="ECO:0000256" key="8">
    <source>
        <dbReference type="SAM" id="Phobius"/>
    </source>
</evidence>
<evidence type="ECO:0000313" key="11">
    <source>
        <dbReference type="Proteomes" id="UP001500755"/>
    </source>
</evidence>
<feature type="transmembrane region" description="Helical" evidence="8">
    <location>
        <begin position="211"/>
        <end position="231"/>
    </location>
</feature>
<comment type="similarity">
    <text evidence="2">Belongs to the cation diffusion facilitator (CDF) transporter (TC 2.A.4) family.</text>
</comment>
<dbReference type="Gene3D" id="1.20.1510.10">
    <property type="entry name" value="Cation efflux protein transmembrane domain"/>
    <property type="match status" value="1"/>
</dbReference>
<sequence>MTHHLLTGGEHGDRKGASGGGAGGEGSAGSGKGRSFGHTELPEKQRRALRRAIRLQWAWLGTAVVVIGLMSLVVGNSQAMKTSLFEDILSLLPPIAFLVAVRTASRKPTRNFPFGFHRAVAVGHLVAAVALFAMGAYLLVESVLNLVTVEKPSIGTVEVFGTPIWLGWFMMLTMAVTAIAPVVFGRLKLPLAETLHNKVLAADADMNKADWMSSLATVIGVFGIGLGFWWADSAAAGLVSLSIISDGVKNVKGAMSALMDARARTYDDEEPHPLVKEIERTVARQPWALEVRSRVRDEGHVFHAEVFVVPRRGRMPDLGELRRAREACVDLDWKVEDIVIVPVEAIPEEQAP</sequence>
<dbReference type="SUPFAM" id="SSF161111">
    <property type="entry name" value="Cation efflux protein transmembrane domain-like"/>
    <property type="match status" value="1"/>
</dbReference>
<evidence type="ECO:0000256" key="4">
    <source>
        <dbReference type="ARBA" id="ARBA00022692"/>
    </source>
</evidence>
<dbReference type="Pfam" id="PF01545">
    <property type="entry name" value="Cation_efflux"/>
    <property type="match status" value="1"/>
</dbReference>
<dbReference type="InterPro" id="IPR027469">
    <property type="entry name" value="Cation_efflux_TMD_sf"/>
</dbReference>
<dbReference type="PANTHER" id="PTHR43840:SF15">
    <property type="entry name" value="MITOCHONDRIAL METAL TRANSPORTER 1-RELATED"/>
    <property type="match status" value="1"/>
</dbReference>
<proteinExistence type="inferred from homology"/>
<keyword evidence="5 8" id="KW-1133">Transmembrane helix</keyword>
<evidence type="ECO:0000256" key="6">
    <source>
        <dbReference type="ARBA" id="ARBA00023136"/>
    </source>
</evidence>
<dbReference type="EMBL" id="BAAANO010000034">
    <property type="protein sequence ID" value="GAA2014215.1"/>
    <property type="molecule type" value="Genomic_DNA"/>
</dbReference>
<evidence type="ECO:0000256" key="5">
    <source>
        <dbReference type="ARBA" id="ARBA00022989"/>
    </source>
</evidence>
<feature type="transmembrane region" description="Helical" evidence="8">
    <location>
        <begin position="160"/>
        <end position="184"/>
    </location>
</feature>
<protein>
    <submittedName>
        <fullName evidence="10">Cation transporter</fullName>
    </submittedName>
</protein>
<feature type="transmembrane region" description="Helical" evidence="8">
    <location>
        <begin position="57"/>
        <end position="76"/>
    </location>
</feature>
<accession>A0ABN2TNM4</accession>
<dbReference type="InterPro" id="IPR058533">
    <property type="entry name" value="Cation_efflux_TM"/>
</dbReference>
<evidence type="ECO:0000256" key="3">
    <source>
        <dbReference type="ARBA" id="ARBA00022448"/>
    </source>
</evidence>
<keyword evidence="6 8" id="KW-0472">Membrane</keyword>
<evidence type="ECO:0000256" key="7">
    <source>
        <dbReference type="SAM" id="MobiDB-lite"/>
    </source>
</evidence>
<dbReference type="PANTHER" id="PTHR43840">
    <property type="entry name" value="MITOCHONDRIAL METAL TRANSPORTER 1-RELATED"/>
    <property type="match status" value="1"/>
</dbReference>
<feature type="transmembrane region" description="Helical" evidence="8">
    <location>
        <begin position="116"/>
        <end position="140"/>
    </location>
</feature>
<dbReference type="InterPro" id="IPR002524">
    <property type="entry name" value="Cation_efflux"/>
</dbReference>
<keyword evidence="11" id="KW-1185">Reference proteome</keyword>